<sequence>MNYIKERNEKMNTPQIFNFEQNEVRTILVNDEPYFVGKDIASVLGYSNTKDALSRHVDLEDKMGSRITTSGQSREMTIINESGLYSLILKSKLPSAKKFKRWVTSEVLPAIRKHGGYLTPEKVEEALLNPDTIIQLATKLKEERTGRLIAEQKIAEYEPKISYLDSILSSTDSVTISQIAADYGMSPQQMNKLLHKLGIQKKVGNQWLLCKKHMRQGYTKSHTTEIPKSDGGTKVVMNTKWTQKGRLFIYESLKKEGYIPEIDLLEER</sequence>
<evidence type="ECO:0000259" key="1">
    <source>
        <dbReference type="PROSITE" id="PS51750"/>
    </source>
</evidence>
<dbReference type="EMBL" id="ATIT01000014">
    <property type="protein sequence ID" value="EPI16308.1"/>
    <property type="molecule type" value="Genomic_DNA"/>
</dbReference>
<dbReference type="GO" id="GO:0003677">
    <property type="term" value="F:DNA binding"/>
    <property type="evidence" value="ECO:0007669"/>
    <property type="project" value="InterPro"/>
</dbReference>
<reference evidence="2 3" key="1">
    <citation type="submission" date="2013-06" db="EMBL/GenBank/DDBJ databases">
        <authorList>
            <person name="Weinstock G."/>
            <person name="Sodergren E."/>
            <person name="Lobos E.A."/>
            <person name="Fulton L."/>
            <person name="Fulton R."/>
            <person name="Courtney L."/>
            <person name="Fronick C."/>
            <person name="O'Laughlin M."/>
            <person name="Godfrey J."/>
            <person name="Wilson R.M."/>
            <person name="Miner T."/>
            <person name="Farmer C."/>
            <person name="Delehaunty K."/>
            <person name="Cordes M."/>
            <person name="Minx P."/>
            <person name="Tomlinson C."/>
            <person name="Chen J."/>
            <person name="Wollam A."/>
            <person name="Pepin K.H."/>
            <person name="Bhonagiri V."/>
            <person name="Zhang X."/>
            <person name="Warren W."/>
            <person name="Mitreva M."/>
            <person name="Mardis E.R."/>
            <person name="Wilson R.K."/>
        </authorList>
    </citation>
    <scope>NUCLEOTIDE SEQUENCE [LARGE SCALE GENOMIC DNA]</scope>
    <source>
        <strain evidence="2 3">SD2A-2</strain>
    </source>
</reference>
<dbReference type="PANTHER" id="PTHR36180:SF2">
    <property type="entry name" value="BRO FAMILY PROTEIN"/>
    <property type="match status" value="1"/>
</dbReference>
<organism evidence="2 3">
    <name type="scientific">Enterococcus faecium SD2A-2</name>
    <dbReference type="NCBI Taxonomy" id="1244154"/>
    <lineage>
        <taxon>Bacteria</taxon>
        <taxon>Bacillati</taxon>
        <taxon>Bacillota</taxon>
        <taxon>Bacilli</taxon>
        <taxon>Lactobacillales</taxon>
        <taxon>Enterococcaceae</taxon>
        <taxon>Enterococcus</taxon>
    </lineage>
</organism>
<dbReference type="AlphaFoldDB" id="A0AB73ADC4"/>
<proteinExistence type="predicted"/>
<dbReference type="Pfam" id="PF03374">
    <property type="entry name" value="ANT"/>
    <property type="match status" value="1"/>
</dbReference>
<dbReference type="Proteomes" id="UP000014622">
    <property type="component" value="Unassembled WGS sequence"/>
</dbReference>
<protein>
    <submittedName>
        <fullName evidence="2">BRO family protein</fullName>
    </submittedName>
</protein>
<feature type="domain" description="Bro-N" evidence="1">
    <location>
        <begin position="10"/>
        <end position="115"/>
    </location>
</feature>
<dbReference type="Pfam" id="PF02498">
    <property type="entry name" value="Bro-N"/>
    <property type="match status" value="1"/>
</dbReference>
<evidence type="ECO:0000313" key="2">
    <source>
        <dbReference type="EMBL" id="EPI16308.1"/>
    </source>
</evidence>
<gene>
    <name evidence="2" type="ORF">D356_00117</name>
</gene>
<dbReference type="InterPro" id="IPR005039">
    <property type="entry name" value="Ant_C"/>
</dbReference>
<evidence type="ECO:0000313" key="3">
    <source>
        <dbReference type="Proteomes" id="UP000014622"/>
    </source>
</evidence>
<comment type="caution">
    <text evidence="2">The sequence shown here is derived from an EMBL/GenBank/DDBJ whole genome shotgun (WGS) entry which is preliminary data.</text>
</comment>
<dbReference type="SMART" id="SM01040">
    <property type="entry name" value="Bro-N"/>
    <property type="match status" value="1"/>
</dbReference>
<accession>A0AB73ADC4</accession>
<name>A0AB73ADC4_ENTFC</name>
<dbReference type="InterPro" id="IPR003497">
    <property type="entry name" value="BRO_N_domain"/>
</dbReference>
<dbReference type="PANTHER" id="PTHR36180">
    <property type="entry name" value="DNA-BINDING PROTEIN-RELATED-RELATED"/>
    <property type="match status" value="1"/>
</dbReference>
<dbReference type="PROSITE" id="PS51750">
    <property type="entry name" value="BRO_N"/>
    <property type="match status" value="1"/>
</dbReference>